<dbReference type="PROSITE" id="PS01012">
    <property type="entry name" value="FOLYLPOLYGLU_SYNT_2"/>
    <property type="match status" value="1"/>
</dbReference>
<keyword evidence="5" id="KW-0067">ATP-binding</keyword>
<sequence>VKTKIDKLLIQLINLHPKYIDLSLDRIKALLNKLGNPHLNLSPTIHIAGTNGKGSTLSYLKHILNYNGYSVNAYISPHLSKFNERIVLNNKEVSTKKLLTCLQYVKSVNQGKAITFFEITTAAAFLLFAKTKADFLILETGLGGRLDATNVIPKSLISIITPISYDHEVFLGNSIKKITTEKLGIIKKNNYVIIGKQKSEIETFIRKKIKNIKHKFFFKKNYGINNISKKNLEFFFNKKKYLIKYPKLLGKYQIENSCMAVASSLILKDMGYNIKLNLLNKGIINTKWPGRLEMINYKNKKILLDGSHNVEGAINLNSFLKDKNIKPWILFGMLNTKKIKEFLCIIQNQIEGIVAIKIPEEKNAFTANQILKTCKKLKINCVKKNNIREANNFLFQQSTKYILITGSLYLVGKLRGKYL</sequence>
<dbReference type="InterPro" id="IPR036565">
    <property type="entry name" value="Mur-like_cat_sf"/>
</dbReference>
<keyword evidence="4" id="KW-0547">Nucleotide-binding</keyword>
<dbReference type="SUPFAM" id="SSF53623">
    <property type="entry name" value="MurD-like peptide ligases, catalytic domain"/>
    <property type="match status" value="1"/>
</dbReference>
<evidence type="ECO:0000313" key="8">
    <source>
        <dbReference type="EMBL" id="SVA38403.1"/>
    </source>
</evidence>
<dbReference type="InterPro" id="IPR013221">
    <property type="entry name" value="Mur_ligase_cen"/>
</dbReference>
<protein>
    <recommendedName>
        <fullName evidence="7">Mur ligase central domain-containing protein</fullName>
    </recommendedName>
</protein>
<dbReference type="GO" id="GO:0005737">
    <property type="term" value="C:cytoplasm"/>
    <property type="evidence" value="ECO:0007669"/>
    <property type="project" value="TreeGrafter"/>
</dbReference>
<dbReference type="PANTHER" id="PTHR11136:SF0">
    <property type="entry name" value="DIHYDROFOLATE SYNTHETASE-RELATED"/>
    <property type="match status" value="1"/>
</dbReference>
<dbReference type="GO" id="GO:0004326">
    <property type="term" value="F:tetrahydrofolylpolyglutamate synthase activity"/>
    <property type="evidence" value="ECO:0007669"/>
    <property type="project" value="InterPro"/>
</dbReference>
<comment type="similarity">
    <text evidence="1">Belongs to the folylpolyglutamate synthase family.</text>
</comment>
<keyword evidence="3" id="KW-0479">Metal-binding</keyword>
<dbReference type="EMBL" id="UINC01008537">
    <property type="protein sequence ID" value="SVA38403.1"/>
    <property type="molecule type" value="Genomic_DNA"/>
</dbReference>
<keyword evidence="6" id="KW-0460">Magnesium</keyword>
<dbReference type="SUPFAM" id="SSF53244">
    <property type="entry name" value="MurD-like peptide ligases, peptide-binding domain"/>
    <property type="match status" value="1"/>
</dbReference>
<dbReference type="GO" id="GO:0046872">
    <property type="term" value="F:metal ion binding"/>
    <property type="evidence" value="ECO:0007669"/>
    <property type="project" value="UniProtKB-KW"/>
</dbReference>
<dbReference type="GO" id="GO:0005524">
    <property type="term" value="F:ATP binding"/>
    <property type="evidence" value="ECO:0007669"/>
    <property type="project" value="UniProtKB-KW"/>
</dbReference>
<dbReference type="Gene3D" id="3.90.190.20">
    <property type="entry name" value="Mur ligase, C-terminal domain"/>
    <property type="match status" value="1"/>
</dbReference>
<dbReference type="NCBIfam" id="TIGR01499">
    <property type="entry name" value="folC"/>
    <property type="match status" value="1"/>
</dbReference>
<keyword evidence="2" id="KW-0436">Ligase</keyword>
<name>A0A381VG72_9ZZZZ</name>
<proteinExistence type="inferred from homology"/>
<dbReference type="InterPro" id="IPR018109">
    <property type="entry name" value="Folylpolyglutamate_synth_CS"/>
</dbReference>
<evidence type="ECO:0000256" key="6">
    <source>
        <dbReference type="ARBA" id="ARBA00022842"/>
    </source>
</evidence>
<dbReference type="AlphaFoldDB" id="A0A381VG72"/>
<evidence type="ECO:0000256" key="1">
    <source>
        <dbReference type="ARBA" id="ARBA00008276"/>
    </source>
</evidence>
<gene>
    <name evidence="8" type="ORF">METZ01_LOCUS91257</name>
</gene>
<dbReference type="GO" id="GO:0008841">
    <property type="term" value="F:dihydrofolate synthase activity"/>
    <property type="evidence" value="ECO:0007669"/>
    <property type="project" value="TreeGrafter"/>
</dbReference>
<evidence type="ECO:0000256" key="3">
    <source>
        <dbReference type="ARBA" id="ARBA00022723"/>
    </source>
</evidence>
<dbReference type="PROSITE" id="PS01011">
    <property type="entry name" value="FOLYLPOLYGLU_SYNT_1"/>
    <property type="match status" value="1"/>
</dbReference>
<dbReference type="PANTHER" id="PTHR11136">
    <property type="entry name" value="FOLYLPOLYGLUTAMATE SYNTHASE-RELATED"/>
    <property type="match status" value="1"/>
</dbReference>
<reference evidence="8" key="1">
    <citation type="submission" date="2018-05" db="EMBL/GenBank/DDBJ databases">
        <authorList>
            <person name="Lanie J.A."/>
            <person name="Ng W.-L."/>
            <person name="Kazmierczak K.M."/>
            <person name="Andrzejewski T.M."/>
            <person name="Davidsen T.M."/>
            <person name="Wayne K.J."/>
            <person name="Tettelin H."/>
            <person name="Glass J.I."/>
            <person name="Rusch D."/>
            <person name="Podicherti R."/>
            <person name="Tsui H.-C.T."/>
            <person name="Winkler M.E."/>
        </authorList>
    </citation>
    <scope>NUCLEOTIDE SEQUENCE</scope>
</reference>
<dbReference type="Gene3D" id="3.40.1190.10">
    <property type="entry name" value="Mur-like, catalytic domain"/>
    <property type="match status" value="1"/>
</dbReference>
<dbReference type="InterPro" id="IPR036615">
    <property type="entry name" value="Mur_ligase_C_dom_sf"/>
</dbReference>
<evidence type="ECO:0000256" key="4">
    <source>
        <dbReference type="ARBA" id="ARBA00022741"/>
    </source>
</evidence>
<feature type="non-terminal residue" evidence="8">
    <location>
        <position position="1"/>
    </location>
</feature>
<organism evidence="8">
    <name type="scientific">marine metagenome</name>
    <dbReference type="NCBI Taxonomy" id="408172"/>
    <lineage>
        <taxon>unclassified sequences</taxon>
        <taxon>metagenomes</taxon>
        <taxon>ecological metagenomes</taxon>
    </lineage>
</organism>
<dbReference type="InterPro" id="IPR001645">
    <property type="entry name" value="Folylpolyglutamate_synth"/>
</dbReference>
<evidence type="ECO:0000259" key="7">
    <source>
        <dbReference type="Pfam" id="PF08245"/>
    </source>
</evidence>
<evidence type="ECO:0000256" key="5">
    <source>
        <dbReference type="ARBA" id="ARBA00022840"/>
    </source>
</evidence>
<feature type="domain" description="Mur ligase central" evidence="7">
    <location>
        <begin position="47"/>
        <end position="262"/>
    </location>
</feature>
<accession>A0A381VG72</accession>
<dbReference type="Pfam" id="PF08245">
    <property type="entry name" value="Mur_ligase_M"/>
    <property type="match status" value="1"/>
</dbReference>
<evidence type="ECO:0000256" key="2">
    <source>
        <dbReference type="ARBA" id="ARBA00022598"/>
    </source>
</evidence>
<dbReference type="PIRSF" id="PIRSF001563">
    <property type="entry name" value="Folylpolyglu_synth"/>
    <property type="match status" value="1"/>
</dbReference>